<evidence type="ECO:0000313" key="3">
    <source>
        <dbReference type="Proteomes" id="UP000239001"/>
    </source>
</evidence>
<dbReference type="InterPro" id="IPR000073">
    <property type="entry name" value="AB_hydrolase_1"/>
</dbReference>
<dbReference type="SUPFAM" id="SSF53474">
    <property type="entry name" value="alpha/beta-Hydrolases"/>
    <property type="match status" value="1"/>
</dbReference>
<reference evidence="2 3" key="2">
    <citation type="submission" date="2018-03" db="EMBL/GenBank/DDBJ databases">
        <authorList>
            <person name="Keele B.F."/>
        </authorList>
    </citation>
    <scope>NUCLEOTIDE SEQUENCE [LARGE SCALE GENOMIC DNA]</scope>
    <source>
        <strain evidence="2 3">CCALA 016</strain>
    </source>
</reference>
<evidence type="ECO:0000313" key="2">
    <source>
        <dbReference type="EMBL" id="PSF37927.1"/>
    </source>
</evidence>
<proteinExistence type="predicted"/>
<accession>A0A2T1LZW6</accession>
<dbReference type="Pfam" id="PF00561">
    <property type="entry name" value="Abhydrolase_1"/>
    <property type="match status" value="1"/>
</dbReference>
<dbReference type="EMBL" id="PXOH01000006">
    <property type="protein sequence ID" value="PSF37927.1"/>
    <property type="molecule type" value="Genomic_DNA"/>
</dbReference>
<dbReference type="OrthoDB" id="464067at2"/>
<feature type="domain" description="AB hydrolase-1" evidence="1">
    <location>
        <begin position="62"/>
        <end position="151"/>
    </location>
</feature>
<protein>
    <recommendedName>
        <fullName evidence="1">AB hydrolase-1 domain-containing protein</fullName>
    </recommendedName>
</protein>
<reference evidence="2 3" key="1">
    <citation type="submission" date="2018-03" db="EMBL/GenBank/DDBJ databases">
        <title>The ancient ancestry and fast evolution of plastids.</title>
        <authorList>
            <person name="Moore K.R."/>
            <person name="Magnabosco C."/>
            <person name="Momper L."/>
            <person name="Gold D.A."/>
            <person name="Bosak T."/>
            <person name="Fournier G.P."/>
        </authorList>
    </citation>
    <scope>NUCLEOTIDE SEQUENCE [LARGE SCALE GENOMIC DNA]</scope>
    <source>
        <strain evidence="2 3">CCALA 016</strain>
    </source>
</reference>
<dbReference type="Proteomes" id="UP000239001">
    <property type="component" value="Unassembled WGS sequence"/>
</dbReference>
<comment type="caution">
    <text evidence="2">The sequence shown here is derived from an EMBL/GenBank/DDBJ whole genome shotgun (WGS) entry which is preliminary data.</text>
</comment>
<name>A0A2T1LZW6_9CHRO</name>
<dbReference type="AlphaFoldDB" id="A0A2T1LZW6"/>
<evidence type="ECO:0000259" key="1">
    <source>
        <dbReference type="Pfam" id="PF00561"/>
    </source>
</evidence>
<dbReference type="Gene3D" id="3.40.50.1820">
    <property type="entry name" value="alpha/beta hydrolase"/>
    <property type="match status" value="1"/>
</dbReference>
<gene>
    <name evidence="2" type="ORF">C7H19_08095</name>
</gene>
<dbReference type="InterPro" id="IPR029058">
    <property type="entry name" value="AB_hydrolase_fold"/>
</dbReference>
<sequence length="248" mass="28351">MSLPDVVWLNTSTSLQCFAQPLLARLSHQVTLAQWNYQQDPDKGCSFDEAIFQLHQYISTLKQPVHLIGHSTAGLLGLFYTRRYPDNVKSLTLLAVGNNPAVDWQSHYYAHRPLMNRQKLLNAMVYNLFGYQDKQTLQDLITILEQDLESSLSPNSLFRQMNVLPGGVSVPLMIYGGQNDLIVELEALQGWQPWLKAEDRLLTCSEGRHFFHFFQASQVGEQILKFWNNFSQPNLTKDPSLCNVIPKI</sequence>
<organism evidence="2 3">
    <name type="scientific">Aphanothece hegewaldii CCALA 016</name>
    <dbReference type="NCBI Taxonomy" id="2107694"/>
    <lineage>
        <taxon>Bacteria</taxon>
        <taxon>Bacillati</taxon>
        <taxon>Cyanobacteriota</taxon>
        <taxon>Cyanophyceae</taxon>
        <taxon>Oscillatoriophycideae</taxon>
        <taxon>Chroococcales</taxon>
        <taxon>Aphanothecaceae</taxon>
        <taxon>Aphanothece</taxon>
    </lineage>
</organism>
<keyword evidence="3" id="KW-1185">Reference proteome</keyword>